<gene>
    <name evidence="1" type="ORF">AAJCM20276_15730</name>
</gene>
<proteinExistence type="predicted"/>
<protein>
    <submittedName>
        <fullName evidence="1">Uncharacterized protein</fullName>
    </submittedName>
</protein>
<dbReference type="EMBL" id="AP023326">
    <property type="protein sequence ID" value="BCI66949.1"/>
    <property type="molecule type" value="Genomic_DNA"/>
</dbReference>
<sequence>MVSAEDVDDVEEVEELELASDEDDVLKRLAIEEPPMEEIEEDMDWTPCVETLSSSGKTN</sequence>
<evidence type="ECO:0000313" key="2">
    <source>
        <dbReference type="Proteomes" id="UP000515220"/>
    </source>
</evidence>
<dbReference type="AlphaFoldDB" id="A0A6S6PI16"/>
<dbReference type="Proteomes" id="UP000515220">
    <property type="component" value="Chromosome"/>
</dbReference>
<name>A0A6S6PI16_ACEAC</name>
<evidence type="ECO:0000313" key="1">
    <source>
        <dbReference type="EMBL" id="BCI66949.1"/>
    </source>
</evidence>
<accession>A0A6S6PI16</accession>
<organism evidence="1 2">
    <name type="scientific">Acetobacter aceti</name>
    <dbReference type="NCBI Taxonomy" id="435"/>
    <lineage>
        <taxon>Bacteria</taxon>
        <taxon>Pseudomonadati</taxon>
        <taxon>Pseudomonadota</taxon>
        <taxon>Alphaproteobacteria</taxon>
        <taxon>Acetobacterales</taxon>
        <taxon>Acetobacteraceae</taxon>
        <taxon>Acetobacter</taxon>
        <taxon>Acetobacter subgen. Acetobacter</taxon>
    </lineage>
</organism>
<reference evidence="1 2" key="1">
    <citation type="submission" date="2020-07" db="EMBL/GenBank/DDBJ databases">
        <title>Complete Genome Sequence of an acetic acid bacterium, Acetobacter aceti JCM20276.</title>
        <authorList>
            <person name="Hirose Y."/>
            <person name="Mihara H."/>
        </authorList>
    </citation>
    <scope>NUCLEOTIDE SEQUENCE [LARGE SCALE GENOMIC DNA]</scope>
    <source>
        <strain evidence="1 2">JCM20276</strain>
    </source>
</reference>